<organism evidence="2 3">
    <name type="scientific">Fictibacillus marinisediminis</name>
    <dbReference type="NCBI Taxonomy" id="2878389"/>
    <lineage>
        <taxon>Bacteria</taxon>
        <taxon>Bacillati</taxon>
        <taxon>Bacillota</taxon>
        <taxon>Bacilli</taxon>
        <taxon>Bacillales</taxon>
        <taxon>Fictibacillaceae</taxon>
        <taxon>Fictibacillus</taxon>
    </lineage>
</organism>
<keyword evidence="1" id="KW-1133">Transmembrane helix</keyword>
<keyword evidence="3" id="KW-1185">Reference proteome</keyword>
<reference evidence="2" key="1">
    <citation type="submission" date="2021-09" db="EMBL/GenBank/DDBJ databases">
        <title>Genome analysis of Fictibacillus sp. KIGAM418 isolated from marine sediment.</title>
        <authorList>
            <person name="Seo M.-J."/>
            <person name="Cho E.-S."/>
            <person name="Hwang C.Y."/>
        </authorList>
    </citation>
    <scope>NUCLEOTIDE SEQUENCE</scope>
    <source>
        <strain evidence="2">KIGAM418</strain>
    </source>
</reference>
<comment type="caution">
    <text evidence="2">The sequence shown here is derived from an EMBL/GenBank/DDBJ whole genome shotgun (WGS) entry which is preliminary data.</text>
</comment>
<keyword evidence="1" id="KW-0472">Membrane</keyword>
<keyword evidence="1" id="KW-0812">Transmembrane</keyword>
<dbReference type="EMBL" id="JAIWJX010000004">
    <property type="protein sequence ID" value="MCK6259567.1"/>
    <property type="molecule type" value="Genomic_DNA"/>
</dbReference>
<evidence type="ECO:0000313" key="3">
    <source>
        <dbReference type="Proteomes" id="UP001139011"/>
    </source>
</evidence>
<accession>A0A9X1XEP7</accession>
<protein>
    <submittedName>
        <fullName evidence="2">Uncharacterized protein</fullName>
    </submittedName>
</protein>
<name>A0A9X1XEP7_9BACL</name>
<dbReference type="RefSeq" id="WP_248254930.1">
    <property type="nucleotide sequence ID" value="NZ_JAIWJX010000004.1"/>
</dbReference>
<sequence>MNILLMVLGSIFMVLYIIIDWYSFDKGLIHLNTQYTAEEQPDDGLLYQATYDEFGKADFSKWIEENCEVSEKTNTTFQEPQTNFQSSSAVTSLIAGSPQKDLLAELEKELEKTEMDKGEILRNRLTGLAECGDDLEAIIQTQYQLYEVEGKYKSMDDLKGQFPEYFTPAIPSPVVLDEDVPPVITECIPEHSFAEEGSMQLKQLNPSDYILNINSEEDTSLLDIDLPVCHQHRSTAQIAQNLEGTQVWYGRVIGIQERFIHFRDLSKRKWLKVGKRARFLSNGDLLLVHVNRKGNLVSVVKIVRVEEAAANSMQMIG</sequence>
<feature type="transmembrane region" description="Helical" evidence="1">
    <location>
        <begin position="6"/>
        <end position="24"/>
    </location>
</feature>
<proteinExistence type="predicted"/>
<evidence type="ECO:0000256" key="1">
    <source>
        <dbReference type="SAM" id="Phobius"/>
    </source>
</evidence>
<evidence type="ECO:0000313" key="2">
    <source>
        <dbReference type="EMBL" id="MCK6259567.1"/>
    </source>
</evidence>
<dbReference type="AlphaFoldDB" id="A0A9X1XEP7"/>
<gene>
    <name evidence="2" type="ORF">LCY76_23645</name>
</gene>
<dbReference type="Proteomes" id="UP001139011">
    <property type="component" value="Unassembled WGS sequence"/>
</dbReference>